<feature type="transmembrane region" description="Helical" evidence="1">
    <location>
        <begin position="269"/>
        <end position="289"/>
    </location>
</feature>
<feature type="transmembrane region" description="Helical" evidence="1">
    <location>
        <begin position="301"/>
        <end position="323"/>
    </location>
</feature>
<dbReference type="AlphaFoldDB" id="A0A6I6GRW6"/>
<feature type="transmembrane region" description="Helical" evidence="1">
    <location>
        <begin position="203"/>
        <end position="222"/>
    </location>
</feature>
<evidence type="ECO:0000259" key="2">
    <source>
        <dbReference type="Pfam" id="PF01757"/>
    </source>
</evidence>
<dbReference type="InterPro" id="IPR050879">
    <property type="entry name" value="Acyltransferase_3"/>
</dbReference>
<keyword evidence="3" id="KW-0808">Transferase</keyword>
<feature type="transmembrane region" description="Helical" evidence="1">
    <location>
        <begin position="359"/>
        <end position="381"/>
    </location>
</feature>
<keyword evidence="3" id="KW-0012">Acyltransferase</keyword>
<keyword evidence="4" id="KW-1185">Reference proteome</keyword>
<gene>
    <name evidence="3" type="ORF">GLV81_17690</name>
</gene>
<dbReference type="KEGG" id="fls:GLV81_17690"/>
<evidence type="ECO:0000313" key="3">
    <source>
        <dbReference type="EMBL" id="QGW29702.1"/>
    </source>
</evidence>
<accession>A0A6I6GRW6</accession>
<dbReference type="EMBL" id="CP046566">
    <property type="protein sequence ID" value="QGW29702.1"/>
    <property type="molecule type" value="Genomic_DNA"/>
</dbReference>
<proteinExistence type="predicted"/>
<reference evidence="3 4" key="1">
    <citation type="submission" date="2019-11" db="EMBL/GenBank/DDBJ databases">
        <authorList>
            <person name="Im W.T."/>
        </authorList>
    </citation>
    <scope>NUCLEOTIDE SEQUENCE [LARGE SCALE GENOMIC DNA]</scope>
    <source>
        <strain evidence="3 4">SB-02</strain>
    </source>
</reference>
<evidence type="ECO:0000256" key="1">
    <source>
        <dbReference type="SAM" id="Phobius"/>
    </source>
</evidence>
<keyword evidence="1" id="KW-1133">Transmembrane helix</keyword>
<feature type="transmembrane region" description="Helical" evidence="1">
    <location>
        <begin position="122"/>
        <end position="145"/>
    </location>
</feature>
<sequence>MPVPSASSTITRPWPNMVATITAASLCPINGSSISGKHESAISAFSRPRSLRSIAILLVVLEHGTYFDFGRRPNRYDAQFFLNGVELFFVLSGFLIGRILIRQMQQSNQPATMLRHFWIRRWLRTLPLYFAALLANVWLVYAGWMVGNTDTISWRFLLFLQNFRWYFNGFFMESWSLAVEEWFYLLFPIGLLLLRKVFSFPKAFLMAAAGMLLFAVGYRWHISPLVTNAEQWDMLLRKLVLCRLDALMVGCLLAWAWENHAIWLTRFRWPLFVVGLLVYLSVLVIPGFPNSSYFRLAYLSVNAMAIGGMLPLFACLPAIGTWPQSIIGFISKISYSMYLVHAMVLGLMLHNPLLNTGHYWLNLLLYSTATIGIASITYRCIEKPVLQYRDKHFAA</sequence>
<protein>
    <submittedName>
        <fullName evidence="3">Acyltransferase family protein</fullName>
    </submittedName>
</protein>
<dbReference type="InterPro" id="IPR002656">
    <property type="entry name" value="Acyl_transf_3_dom"/>
</dbReference>
<name>A0A6I6GRW6_9BACT</name>
<dbReference type="Proteomes" id="UP000426027">
    <property type="component" value="Chromosome"/>
</dbReference>
<feature type="transmembrane region" description="Helical" evidence="1">
    <location>
        <begin position="165"/>
        <end position="194"/>
    </location>
</feature>
<feature type="domain" description="Acyltransferase 3" evidence="2">
    <location>
        <begin position="51"/>
        <end position="378"/>
    </location>
</feature>
<dbReference type="GO" id="GO:0016020">
    <property type="term" value="C:membrane"/>
    <property type="evidence" value="ECO:0007669"/>
    <property type="project" value="TreeGrafter"/>
</dbReference>
<dbReference type="GO" id="GO:0000271">
    <property type="term" value="P:polysaccharide biosynthetic process"/>
    <property type="evidence" value="ECO:0007669"/>
    <property type="project" value="TreeGrafter"/>
</dbReference>
<keyword evidence="1" id="KW-0812">Transmembrane</keyword>
<organism evidence="3 4">
    <name type="scientific">Phnomibacter ginsenosidimutans</name>
    <dbReference type="NCBI Taxonomy" id="2676868"/>
    <lineage>
        <taxon>Bacteria</taxon>
        <taxon>Pseudomonadati</taxon>
        <taxon>Bacteroidota</taxon>
        <taxon>Chitinophagia</taxon>
        <taxon>Chitinophagales</taxon>
        <taxon>Chitinophagaceae</taxon>
        <taxon>Phnomibacter</taxon>
    </lineage>
</organism>
<evidence type="ECO:0000313" key="4">
    <source>
        <dbReference type="Proteomes" id="UP000426027"/>
    </source>
</evidence>
<dbReference type="Pfam" id="PF01757">
    <property type="entry name" value="Acyl_transf_3"/>
    <property type="match status" value="1"/>
</dbReference>
<dbReference type="GO" id="GO:0016747">
    <property type="term" value="F:acyltransferase activity, transferring groups other than amino-acyl groups"/>
    <property type="evidence" value="ECO:0007669"/>
    <property type="project" value="InterPro"/>
</dbReference>
<feature type="transmembrane region" description="Helical" evidence="1">
    <location>
        <begin position="81"/>
        <end position="101"/>
    </location>
</feature>
<feature type="transmembrane region" description="Helical" evidence="1">
    <location>
        <begin position="234"/>
        <end position="257"/>
    </location>
</feature>
<dbReference type="PANTHER" id="PTHR23028">
    <property type="entry name" value="ACETYLTRANSFERASE"/>
    <property type="match status" value="1"/>
</dbReference>
<dbReference type="PANTHER" id="PTHR23028:SF53">
    <property type="entry name" value="ACYL_TRANSF_3 DOMAIN-CONTAINING PROTEIN"/>
    <property type="match status" value="1"/>
</dbReference>
<keyword evidence="1" id="KW-0472">Membrane</keyword>
<feature type="transmembrane region" description="Helical" evidence="1">
    <location>
        <begin position="335"/>
        <end position="353"/>
    </location>
</feature>